<dbReference type="InterPro" id="IPR013762">
    <property type="entry name" value="Integrase-like_cat_sf"/>
</dbReference>
<reference evidence="9" key="1">
    <citation type="submission" date="2021-04" db="EMBL/GenBank/DDBJ databases">
        <title>A novel Synergistetes isolate from a pyrite-forming mixed culture.</title>
        <authorList>
            <person name="Bunk B."/>
            <person name="Sproer C."/>
            <person name="Spring S."/>
            <person name="Pester M."/>
        </authorList>
    </citation>
    <scope>NUCLEOTIDE SEQUENCE [LARGE SCALE GENOMIC DNA]</scope>
    <source>
        <strain evidence="9">J.5.4.2-T.3.5.2</strain>
    </source>
</reference>
<dbReference type="PROSITE" id="PS51900">
    <property type="entry name" value="CB"/>
    <property type="match status" value="1"/>
</dbReference>
<dbReference type="EMBL" id="CP072943">
    <property type="protein sequence ID" value="QTX33200.1"/>
    <property type="molecule type" value="Genomic_DNA"/>
</dbReference>
<keyword evidence="4" id="KW-0233">DNA recombination</keyword>
<gene>
    <name evidence="8" type="ORF">KAR29_04705</name>
</gene>
<dbReference type="InterPro" id="IPR044068">
    <property type="entry name" value="CB"/>
</dbReference>
<dbReference type="InterPro" id="IPR010998">
    <property type="entry name" value="Integrase_recombinase_N"/>
</dbReference>
<dbReference type="RefSeq" id="WP_274374477.1">
    <property type="nucleotide sequence ID" value="NZ_CP072943.1"/>
</dbReference>
<dbReference type="Proteomes" id="UP000671879">
    <property type="component" value="Chromosome"/>
</dbReference>
<dbReference type="InterPro" id="IPR025166">
    <property type="entry name" value="Integrase_DNA_bind_dom"/>
</dbReference>
<evidence type="ECO:0000256" key="2">
    <source>
        <dbReference type="ARBA" id="ARBA00022908"/>
    </source>
</evidence>
<evidence type="ECO:0000259" key="7">
    <source>
        <dbReference type="PROSITE" id="PS51900"/>
    </source>
</evidence>
<dbReference type="Gene3D" id="1.10.150.130">
    <property type="match status" value="1"/>
</dbReference>
<feature type="domain" description="Tyr recombinase" evidence="6">
    <location>
        <begin position="192"/>
        <end position="369"/>
    </location>
</feature>
<dbReference type="AlphaFoldDB" id="A0A9Q7AKI1"/>
<dbReference type="Gene3D" id="1.10.443.10">
    <property type="entry name" value="Intergrase catalytic core"/>
    <property type="match status" value="1"/>
</dbReference>
<evidence type="ECO:0000256" key="3">
    <source>
        <dbReference type="ARBA" id="ARBA00023125"/>
    </source>
</evidence>
<dbReference type="Pfam" id="PF00589">
    <property type="entry name" value="Phage_integrase"/>
    <property type="match status" value="1"/>
</dbReference>
<sequence>MALTELMAKQAKPKEKTYSLSDGKGLILEVRPSGRKYWIVRYWVGGKEKRKSLGPYPGVSLRAAREANFELRKDIAAGELPNRTGELFNDVVEEWLEKRAKPKFSDSYLRTVLIRLNRYVLPEFGHRNLGDITSGTILALCRRIEEQGLTDTAHRIKQLMGQIFRYGIATDRIDTDPTSALSGALQPHKKRHYATIVDAKSVGELMRNIEAYPQLLTRLALRFSALVFCRPGEIRQAEWTEIDWQSAEWRIPAEKMKMDRPHIVPLAEQAVATLRDVHRHTASGKWVFPSARRDGRPMSENTIRVALRTMGYANDDMTAHGFRGMASTLLNENGWPVDVIERQLAHVDKNTVRAAYNHAEYLPQRRDMMQWWADWLARQTKE</sequence>
<organism evidence="8 9">
    <name type="scientific">Aminithiophilus ramosus</name>
    <dbReference type="NCBI Taxonomy" id="3029084"/>
    <lineage>
        <taxon>Bacteria</taxon>
        <taxon>Thermotogati</taxon>
        <taxon>Synergistota</taxon>
        <taxon>Synergistia</taxon>
        <taxon>Synergistales</taxon>
        <taxon>Aminithiophilaceae</taxon>
        <taxon>Aminithiophilus</taxon>
    </lineage>
</organism>
<dbReference type="PANTHER" id="PTHR30629">
    <property type="entry name" value="PROPHAGE INTEGRASE"/>
    <property type="match status" value="1"/>
</dbReference>
<evidence type="ECO:0000256" key="4">
    <source>
        <dbReference type="ARBA" id="ARBA00023172"/>
    </source>
</evidence>
<dbReference type="PROSITE" id="PS51898">
    <property type="entry name" value="TYR_RECOMBINASE"/>
    <property type="match status" value="1"/>
</dbReference>
<accession>A0A9Q7AKI1</accession>
<evidence type="ECO:0000259" key="6">
    <source>
        <dbReference type="PROSITE" id="PS51898"/>
    </source>
</evidence>
<dbReference type="Gene3D" id="3.30.160.390">
    <property type="entry name" value="Integrase, DNA-binding domain"/>
    <property type="match status" value="1"/>
</dbReference>
<evidence type="ECO:0000313" key="9">
    <source>
        <dbReference type="Proteomes" id="UP000671879"/>
    </source>
</evidence>
<dbReference type="CDD" id="cd00801">
    <property type="entry name" value="INT_P4_C"/>
    <property type="match status" value="1"/>
</dbReference>
<dbReference type="InterPro" id="IPR011010">
    <property type="entry name" value="DNA_brk_join_enz"/>
</dbReference>
<evidence type="ECO:0000313" key="8">
    <source>
        <dbReference type="EMBL" id="QTX33200.1"/>
    </source>
</evidence>
<dbReference type="SUPFAM" id="SSF56349">
    <property type="entry name" value="DNA breaking-rejoining enzymes"/>
    <property type="match status" value="1"/>
</dbReference>
<evidence type="ECO:0000256" key="5">
    <source>
        <dbReference type="PROSITE-ProRule" id="PRU01248"/>
    </source>
</evidence>
<keyword evidence="3 5" id="KW-0238">DNA-binding</keyword>
<dbReference type="GO" id="GO:0015074">
    <property type="term" value="P:DNA integration"/>
    <property type="evidence" value="ECO:0007669"/>
    <property type="project" value="UniProtKB-KW"/>
</dbReference>
<dbReference type="InterPro" id="IPR002104">
    <property type="entry name" value="Integrase_catalytic"/>
</dbReference>
<dbReference type="GO" id="GO:0006310">
    <property type="term" value="P:DNA recombination"/>
    <property type="evidence" value="ECO:0007669"/>
    <property type="project" value="UniProtKB-KW"/>
</dbReference>
<keyword evidence="2" id="KW-0229">DNA integration</keyword>
<proteinExistence type="inferred from homology"/>
<feature type="domain" description="Core-binding (CB)" evidence="7">
    <location>
        <begin position="86"/>
        <end position="168"/>
    </location>
</feature>
<protein>
    <submittedName>
        <fullName evidence="8">Tyrosine-type recombinase/integrase</fullName>
    </submittedName>
</protein>
<comment type="similarity">
    <text evidence="1">Belongs to the 'phage' integrase family.</text>
</comment>
<dbReference type="PANTHER" id="PTHR30629:SF2">
    <property type="entry name" value="PROPHAGE INTEGRASE INTS-RELATED"/>
    <property type="match status" value="1"/>
</dbReference>
<evidence type="ECO:0000256" key="1">
    <source>
        <dbReference type="ARBA" id="ARBA00008857"/>
    </source>
</evidence>
<dbReference type="InterPro" id="IPR053876">
    <property type="entry name" value="Phage_int_M"/>
</dbReference>
<name>A0A9Q7AKI1_9BACT</name>
<dbReference type="InterPro" id="IPR050808">
    <property type="entry name" value="Phage_Integrase"/>
</dbReference>
<dbReference type="Pfam" id="PF13356">
    <property type="entry name" value="Arm-DNA-bind_3"/>
    <property type="match status" value="1"/>
</dbReference>
<dbReference type="GO" id="GO:0003677">
    <property type="term" value="F:DNA binding"/>
    <property type="evidence" value="ECO:0007669"/>
    <property type="project" value="UniProtKB-UniRule"/>
</dbReference>
<dbReference type="KEGG" id="aram:KAR29_04705"/>
<dbReference type="Pfam" id="PF22022">
    <property type="entry name" value="Phage_int_M"/>
    <property type="match status" value="1"/>
</dbReference>
<keyword evidence="9" id="KW-1185">Reference proteome</keyword>
<dbReference type="InterPro" id="IPR038488">
    <property type="entry name" value="Integrase_DNA-bd_sf"/>
</dbReference>